<evidence type="ECO:0000256" key="5">
    <source>
        <dbReference type="ARBA" id="ARBA00022989"/>
    </source>
</evidence>
<protein>
    <submittedName>
        <fullName evidence="9">LTA synthase family protein</fullName>
    </submittedName>
</protein>
<evidence type="ECO:0000259" key="8">
    <source>
        <dbReference type="Pfam" id="PF00884"/>
    </source>
</evidence>
<feature type="region of interest" description="Disordered" evidence="7">
    <location>
        <begin position="256"/>
        <end position="292"/>
    </location>
</feature>
<dbReference type="CDD" id="cd16015">
    <property type="entry name" value="LTA_synthase"/>
    <property type="match status" value="1"/>
</dbReference>
<evidence type="ECO:0000256" key="4">
    <source>
        <dbReference type="ARBA" id="ARBA00022692"/>
    </source>
</evidence>
<dbReference type="EMBL" id="JACSNQ010000007">
    <property type="protein sequence ID" value="MBM6774854.1"/>
    <property type="molecule type" value="Genomic_DNA"/>
</dbReference>
<evidence type="ECO:0000256" key="3">
    <source>
        <dbReference type="ARBA" id="ARBA00022475"/>
    </source>
</evidence>
<feature type="domain" description="Sulfatase N-terminal" evidence="8">
    <location>
        <begin position="122"/>
        <end position="255"/>
    </location>
</feature>
<feature type="compositionally biased region" description="Low complexity" evidence="7">
    <location>
        <begin position="262"/>
        <end position="292"/>
    </location>
</feature>
<keyword evidence="6" id="KW-0472">Membrane</keyword>
<evidence type="ECO:0000313" key="9">
    <source>
        <dbReference type="EMBL" id="MBM6774854.1"/>
    </source>
</evidence>
<dbReference type="SUPFAM" id="SSF53649">
    <property type="entry name" value="Alkaline phosphatase-like"/>
    <property type="match status" value="1"/>
</dbReference>
<name>A0ABS2F1I7_9ACTN</name>
<organism evidence="9 10">
    <name type="scientific">Olsenella profusa</name>
    <dbReference type="NCBI Taxonomy" id="138595"/>
    <lineage>
        <taxon>Bacteria</taxon>
        <taxon>Bacillati</taxon>
        <taxon>Actinomycetota</taxon>
        <taxon>Coriobacteriia</taxon>
        <taxon>Coriobacteriales</taxon>
        <taxon>Atopobiaceae</taxon>
        <taxon>Olsenella</taxon>
    </lineage>
</organism>
<dbReference type="Pfam" id="PF00884">
    <property type="entry name" value="Sulfatase"/>
    <property type="match status" value="1"/>
</dbReference>
<comment type="subcellular location">
    <subcellularLocation>
        <location evidence="1">Cell membrane</location>
        <topology evidence="1">Multi-pass membrane protein</topology>
    </subcellularLocation>
</comment>
<dbReference type="Proteomes" id="UP000712527">
    <property type="component" value="Unassembled WGS sequence"/>
</dbReference>
<reference evidence="9 10" key="1">
    <citation type="journal article" date="2021" name="Sci. Rep.">
        <title>The distribution of antibiotic resistance genes in chicken gut microbiota commensals.</title>
        <authorList>
            <person name="Juricova H."/>
            <person name="Matiasovicova J."/>
            <person name="Kubasova T."/>
            <person name="Cejkova D."/>
            <person name="Rychlik I."/>
        </authorList>
    </citation>
    <scope>NUCLEOTIDE SEQUENCE [LARGE SCALE GENOMIC DNA]</scope>
    <source>
        <strain evidence="9 10">An794</strain>
    </source>
</reference>
<gene>
    <name evidence="9" type="ORF">H9X80_04770</name>
</gene>
<evidence type="ECO:0000256" key="2">
    <source>
        <dbReference type="ARBA" id="ARBA00004936"/>
    </source>
</evidence>
<dbReference type="InterPro" id="IPR017850">
    <property type="entry name" value="Alkaline_phosphatase_core_sf"/>
</dbReference>
<keyword evidence="5" id="KW-1133">Transmembrane helix</keyword>
<keyword evidence="3" id="KW-1003">Cell membrane</keyword>
<dbReference type="PANTHER" id="PTHR47371">
    <property type="entry name" value="LIPOTEICHOIC ACID SYNTHASE"/>
    <property type="match status" value="1"/>
</dbReference>
<proteinExistence type="predicted"/>
<keyword evidence="4" id="KW-0812">Transmembrane</keyword>
<dbReference type="InterPro" id="IPR050448">
    <property type="entry name" value="OpgB/LTA_synthase_biosynth"/>
</dbReference>
<dbReference type="Gene3D" id="3.40.720.10">
    <property type="entry name" value="Alkaline Phosphatase, subunit A"/>
    <property type="match status" value="1"/>
</dbReference>
<comment type="pathway">
    <text evidence="2">Cell wall biogenesis; lipoteichoic acid biosynthesis.</text>
</comment>
<keyword evidence="10" id="KW-1185">Reference proteome</keyword>
<evidence type="ECO:0000256" key="6">
    <source>
        <dbReference type="ARBA" id="ARBA00023136"/>
    </source>
</evidence>
<accession>A0ABS2F1I7</accession>
<sequence>MVPSYADDLGVNVNAWSPLDDCHANGFVPSFVKLAQSMAMRPPKGYTEKGARELAARYATAYDEGPGADPARVAAEQQFAETQPALVVIVDESFSDLSALSGATWGYAGPVRYNSVGDAVMRGSLAVSTAGGGTCNTEFELLCGVSLGLVGQGVYPFSFFDLSEAPSLPRQFDALGYATVAMHPNLATNYNRSVVYPDLGFQEFLDIDDFEGAPWYHSGVSDAATFSRILELLQADAGPQLIYDLTMQNHSAYNQNNLGGCRATPSRGSTTTRTRSSPSTWPASRRATARSRSSWPRCGAWTARWRCSSWATTSPTSASG</sequence>
<evidence type="ECO:0000313" key="10">
    <source>
        <dbReference type="Proteomes" id="UP000712527"/>
    </source>
</evidence>
<dbReference type="InterPro" id="IPR000917">
    <property type="entry name" value="Sulfatase_N"/>
</dbReference>
<evidence type="ECO:0000256" key="1">
    <source>
        <dbReference type="ARBA" id="ARBA00004651"/>
    </source>
</evidence>
<comment type="caution">
    <text evidence="9">The sequence shown here is derived from an EMBL/GenBank/DDBJ whole genome shotgun (WGS) entry which is preliminary data.</text>
</comment>
<evidence type="ECO:0000256" key="7">
    <source>
        <dbReference type="SAM" id="MobiDB-lite"/>
    </source>
</evidence>
<dbReference type="PANTHER" id="PTHR47371:SF3">
    <property type="entry name" value="PHOSPHOGLYCEROL TRANSFERASE I"/>
    <property type="match status" value="1"/>
</dbReference>